<dbReference type="GO" id="GO:0098797">
    <property type="term" value="C:plasma membrane protein complex"/>
    <property type="evidence" value="ECO:0007669"/>
    <property type="project" value="TreeGrafter"/>
</dbReference>
<dbReference type="InterPro" id="IPR037682">
    <property type="entry name" value="TonB_C"/>
</dbReference>
<keyword evidence="4" id="KW-1185">Reference proteome</keyword>
<protein>
    <submittedName>
        <fullName evidence="3">Energy transducer TonB</fullName>
    </submittedName>
</protein>
<dbReference type="SUPFAM" id="SSF74653">
    <property type="entry name" value="TolA/TonB C-terminal domain"/>
    <property type="match status" value="1"/>
</dbReference>
<dbReference type="GO" id="GO:0031992">
    <property type="term" value="F:energy transducer activity"/>
    <property type="evidence" value="ECO:0007669"/>
    <property type="project" value="TreeGrafter"/>
</dbReference>
<dbReference type="GO" id="GO:0055085">
    <property type="term" value="P:transmembrane transport"/>
    <property type="evidence" value="ECO:0007669"/>
    <property type="project" value="InterPro"/>
</dbReference>
<gene>
    <name evidence="3" type="ORF">OQ279_13445</name>
</gene>
<comment type="caution">
    <text evidence="3">The sequence shown here is derived from an EMBL/GenBank/DDBJ whole genome shotgun (WGS) entry which is preliminary data.</text>
</comment>
<evidence type="ECO:0000313" key="3">
    <source>
        <dbReference type="EMBL" id="MCX2839154.1"/>
    </source>
</evidence>
<proteinExistence type="predicted"/>
<organism evidence="3 4">
    <name type="scientific">Salinimicrobium profundisediminis</name>
    <dbReference type="NCBI Taxonomy" id="2994553"/>
    <lineage>
        <taxon>Bacteria</taxon>
        <taxon>Pseudomonadati</taxon>
        <taxon>Bacteroidota</taxon>
        <taxon>Flavobacteriia</taxon>
        <taxon>Flavobacteriales</taxon>
        <taxon>Flavobacteriaceae</taxon>
        <taxon>Salinimicrobium</taxon>
    </lineage>
</organism>
<dbReference type="EMBL" id="JAPJDA010000022">
    <property type="protein sequence ID" value="MCX2839154.1"/>
    <property type="molecule type" value="Genomic_DNA"/>
</dbReference>
<dbReference type="RefSeq" id="WP_266070485.1">
    <property type="nucleotide sequence ID" value="NZ_JAPJDA010000022.1"/>
</dbReference>
<dbReference type="Proteomes" id="UP001148482">
    <property type="component" value="Unassembled WGS sequence"/>
</dbReference>
<name>A0A9X3D0S8_9FLAO</name>
<accession>A0A9X3D0S8</accession>
<evidence type="ECO:0000313" key="4">
    <source>
        <dbReference type="Proteomes" id="UP001148482"/>
    </source>
</evidence>
<dbReference type="Gene3D" id="3.30.1150.10">
    <property type="match status" value="1"/>
</dbReference>
<dbReference type="AlphaFoldDB" id="A0A9X3D0S8"/>
<evidence type="ECO:0000256" key="1">
    <source>
        <dbReference type="SAM" id="SignalP"/>
    </source>
</evidence>
<dbReference type="InterPro" id="IPR051045">
    <property type="entry name" value="TonB-dependent_transducer"/>
</dbReference>
<feature type="signal peptide" evidence="1">
    <location>
        <begin position="1"/>
        <end position="18"/>
    </location>
</feature>
<evidence type="ECO:0000259" key="2">
    <source>
        <dbReference type="Pfam" id="PF03544"/>
    </source>
</evidence>
<dbReference type="PANTHER" id="PTHR33446">
    <property type="entry name" value="PROTEIN TONB-RELATED"/>
    <property type="match status" value="1"/>
</dbReference>
<dbReference type="PANTHER" id="PTHR33446:SF2">
    <property type="entry name" value="PROTEIN TONB"/>
    <property type="match status" value="1"/>
</dbReference>
<sequence>MKKLFFVLFLFSAGATFAQEGVSVSKNTLTTKETPPVWPGCEDFSGNSKTCFKEKLTQHLKENYKFPKDKAGNYIRGKAIVSFVINKEGKPVISKVEGAKKELNEEAKRIILAIPPMTPGQMAGKPVEVSYKVPFTF</sequence>
<feature type="domain" description="TonB C-terminal" evidence="2">
    <location>
        <begin position="64"/>
        <end position="137"/>
    </location>
</feature>
<keyword evidence="1" id="KW-0732">Signal</keyword>
<feature type="chain" id="PRO_5040861199" evidence="1">
    <location>
        <begin position="19"/>
        <end position="137"/>
    </location>
</feature>
<reference evidence="3" key="1">
    <citation type="submission" date="2022-11" db="EMBL/GenBank/DDBJ databases">
        <title>Salinimicrobium profundisediminis sp. nov., isolated from deep-sea sediment of the Mariana Trench.</title>
        <authorList>
            <person name="Fu H."/>
        </authorList>
    </citation>
    <scope>NUCLEOTIDE SEQUENCE</scope>
    <source>
        <strain evidence="3">MT39</strain>
    </source>
</reference>
<dbReference type="Pfam" id="PF03544">
    <property type="entry name" value="TonB_C"/>
    <property type="match status" value="1"/>
</dbReference>